<evidence type="ECO:0000313" key="4">
    <source>
        <dbReference type="Proteomes" id="UP001499930"/>
    </source>
</evidence>
<keyword evidence="1" id="KW-0175">Coiled coil</keyword>
<gene>
    <name evidence="3" type="ORF">GCM10017559_62000</name>
</gene>
<dbReference type="RefSeq" id="WP_344902019.1">
    <property type="nucleotide sequence ID" value="NZ_BAAAWD010000016.1"/>
</dbReference>
<name>A0ABP6KZ16_9ACTN</name>
<protein>
    <submittedName>
        <fullName evidence="3">Uncharacterized protein</fullName>
    </submittedName>
</protein>
<feature type="coiled-coil region" evidence="1">
    <location>
        <begin position="104"/>
        <end position="131"/>
    </location>
</feature>
<dbReference type="Proteomes" id="UP001499930">
    <property type="component" value="Unassembled WGS sequence"/>
</dbReference>
<comment type="caution">
    <text evidence="3">The sequence shown here is derived from an EMBL/GenBank/DDBJ whole genome shotgun (WGS) entry which is preliminary data.</text>
</comment>
<sequence length="256" mass="27168">MGEIPARPYTLIYQPAPGGVELRLLRSALRQPGVVVEIAHPGEGLTGGRMLRVDAEDLWRILAAAEATAALPPDDEKARRALAEAITRPPVTGHVDVTVLSRQLLEQQAQISMLRTRAEHAEAACARVQDEAARWCGEAVGLEAAAVRLTRQLLRHADTEPAGYLEWLPADILEAAEQQPADNDDDSDGGGGGQEGGAESLVMKLGDYRDVPCPACGETLLASTVYWLTGEGLQVVGGVAVCVQCGTSPYTAMDLP</sequence>
<evidence type="ECO:0000313" key="3">
    <source>
        <dbReference type="EMBL" id="GAA3027415.1"/>
    </source>
</evidence>
<evidence type="ECO:0000256" key="2">
    <source>
        <dbReference type="SAM" id="MobiDB-lite"/>
    </source>
</evidence>
<organism evidence="3 4">
    <name type="scientific">Streptosporangium longisporum</name>
    <dbReference type="NCBI Taxonomy" id="46187"/>
    <lineage>
        <taxon>Bacteria</taxon>
        <taxon>Bacillati</taxon>
        <taxon>Actinomycetota</taxon>
        <taxon>Actinomycetes</taxon>
        <taxon>Streptosporangiales</taxon>
        <taxon>Streptosporangiaceae</taxon>
        <taxon>Streptosporangium</taxon>
    </lineage>
</organism>
<feature type="region of interest" description="Disordered" evidence="2">
    <location>
        <begin position="179"/>
        <end position="198"/>
    </location>
</feature>
<evidence type="ECO:0000256" key="1">
    <source>
        <dbReference type="SAM" id="Coils"/>
    </source>
</evidence>
<dbReference type="EMBL" id="BAAAWD010000016">
    <property type="protein sequence ID" value="GAA3027415.1"/>
    <property type="molecule type" value="Genomic_DNA"/>
</dbReference>
<accession>A0ABP6KZ16</accession>
<keyword evidence="4" id="KW-1185">Reference proteome</keyword>
<reference evidence="4" key="1">
    <citation type="journal article" date="2019" name="Int. J. Syst. Evol. Microbiol.">
        <title>The Global Catalogue of Microorganisms (GCM) 10K type strain sequencing project: providing services to taxonomists for standard genome sequencing and annotation.</title>
        <authorList>
            <consortium name="The Broad Institute Genomics Platform"/>
            <consortium name="The Broad Institute Genome Sequencing Center for Infectious Disease"/>
            <person name="Wu L."/>
            <person name="Ma J."/>
        </authorList>
    </citation>
    <scope>NUCLEOTIDE SEQUENCE [LARGE SCALE GENOMIC DNA]</scope>
    <source>
        <strain evidence="4">JCM 3106</strain>
    </source>
</reference>
<proteinExistence type="predicted"/>